<dbReference type="Pfam" id="PF12793">
    <property type="entry name" value="SgrR_N"/>
    <property type="match status" value="1"/>
</dbReference>
<gene>
    <name evidence="4" type="ORF">DK843_18915</name>
</gene>
<dbReference type="Pfam" id="PF00496">
    <property type="entry name" value="SBP_bac_5"/>
    <property type="match status" value="1"/>
</dbReference>
<proteinExistence type="predicted"/>
<dbReference type="InterPro" id="IPR025370">
    <property type="entry name" value="SgrR_HTH_N"/>
</dbReference>
<dbReference type="InterPro" id="IPR039424">
    <property type="entry name" value="SBP_5"/>
</dbReference>
<dbReference type="GO" id="GO:0003677">
    <property type="term" value="F:DNA binding"/>
    <property type="evidence" value="ECO:0007669"/>
    <property type="project" value="UniProtKB-KW"/>
</dbReference>
<dbReference type="GO" id="GO:0015833">
    <property type="term" value="P:peptide transport"/>
    <property type="evidence" value="ECO:0007669"/>
    <property type="project" value="TreeGrafter"/>
</dbReference>
<dbReference type="EMBL" id="CP029554">
    <property type="protein sequence ID" value="AXE36185.1"/>
    <property type="molecule type" value="Genomic_DNA"/>
</dbReference>
<dbReference type="PANTHER" id="PTHR30290">
    <property type="entry name" value="PERIPLASMIC BINDING COMPONENT OF ABC TRANSPORTER"/>
    <property type="match status" value="1"/>
</dbReference>
<dbReference type="AlphaFoldDB" id="A0A344ULN7"/>
<dbReference type="Gene3D" id="3.40.190.10">
    <property type="entry name" value="Periplasmic binding protein-like II"/>
    <property type="match status" value="1"/>
</dbReference>
<keyword evidence="1" id="KW-0238">DNA-binding</keyword>
<dbReference type="Proteomes" id="UP000252038">
    <property type="component" value="Chromosome"/>
</dbReference>
<reference evidence="4 5" key="1">
    <citation type="submission" date="2018-05" db="EMBL/GenBank/DDBJ databases">
        <title>Genome sequencing, assembly and analysis of the novel insecticidal bacterium, Chromobacterium phragmitis.</title>
        <authorList>
            <person name="Sparks M.E."/>
            <person name="Blackburn M.B."/>
            <person name="Gundersen-Rindal D.E."/>
        </authorList>
    </citation>
    <scope>NUCLEOTIDE SEQUENCE [LARGE SCALE GENOMIC DNA]</scope>
    <source>
        <strain evidence="4">IIBBL 274-1</strain>
    </source>
</reference>
<evidence type="ECO:0000313" key="4">
    <source>
        <dbReference type="EMBL" id="AXE36185.1"/>
    </source>
</evidence>
<sequence length="569" mass="64036">MQPIINTSAFIFSQPGAAMRLRQQYQQLYLAYGDAPAQPGLPQLAGLWRCGERNARLQLARMRELGWLEWQAGRGRGKRSTLTLLQRPDELEWQQLQGMLARGQLEQAFSRLEPSSQQRLLASLPQHLGAGDSGRSLRIPIPHPPLTLDPQQVNSRLEAHLVRQIFDRLCRHDKQGRELRPALAHSWESDGEGRSWRFWLRPGLRFHDGALLDAETAAASLLRLKRPDNPYHALYAHLRSVDIHDALSFSCRLDEADYLWPQRLATANASIVPRRRGEDFAHLPVGSGPFRVELHSPQRLKLSAFEQHYRERALLDAIELWIIPSPGEQDFHLRLEYGAQRGATMLQSACTYLLLRPGCRVPEGRRLPLMRFLSSPHPVAANDDRAPALGLQPGWEHPRPASGEPPRLNVRELTLFHYDLPCFPPLAAALAERLSSIGVALDIRCLSRRAFFDSAAWRGEADLILCSELLHDDRDYGMFEWLSGCGTLQLGLSSDASARLARDMRSLQAEPAFAARQQGYRRAGDWLVAEGWLLPLSHETLGHDASPQLAGLQLGGNGWTDFAGLWLRA</sequence>
<protein>
    <recommendedName>
        <fullName evidence="6">ABC transporter substrate-binding protein</fullName>
    </recommendedName>
</protein>
<evidence type="ECO:0000259" key="3">
    <source>
        <dbReference type="Pfam" id="PF12793"/>
    </source>
</evidence>
<name>A0A344ULN7_9NEIS</name>
<evidence type="ECO:0000256" key="1">
    <source>
        <dbReference type="ARBA" id="ARBA00023125"/>
    </source>
</evidence>
<evidence type="ECO:0000259" key="2">
    <source>
        <dbReference type="Pfam" id="PF00496"/>
    </source>
</evidence>
<feature type="domain" description="Transcriptional regulator SgrR N-terminal HTH" evidence="3">
    <location>
        <begin position="20"/>
        <end position="129"/>
    </location>
</feature>
<dbReference type="InterPro" id="IPR000914">
    <property type="entry name" value="SBP_5_dom"/>
</dbReference>
<dbReference type="GO" id="GO:1904680">
    <property type="term" value="F:peptide transmembrane transporter activity"/>
    <property type="evidence" value="ECO:0007669"/>
    <property type="project" value="TreeGrafter"/>
</dbReference>
<evidence type="ECO:0008006" key="6">
    <source>
        <dbReference type="Google" id="ProtNLM"/>
    </source>
</evidence>
<dbReference type="KEGG" id="chrb:DK843_18915"/>
<dbReference type="SUPFAM" id="SSF53850">
    <property type="entry name" value="Periplasmic binding protein-like II"/>
    <property type="match status" value="1"/>
</dbReference>
<feature type="domain" description="Solute-binding protein family 5" evidence="2">
    <location>
        <begin position="178"/>
        <end position="326"/>
    </location>
</feature>
<evidence type="ECO:0000313" key="5">
    <source>
        <dbReference type="Proteomes" id="UP000252038"/>
    </source>
</evidence>
<organism evidence="4 5">
    <name type="scientific">Chromobacterium phragmitis</name>
    <dbReference type="NCBI Taxonomy" id="2202141"/>
    <lineage>
        <taxon>Bacteria</taxon>
        <taxon>Pseudomonadati</taxon>
        <taxon>Pseudomonadota</taxon>
        <taxon>Betaproteobacteria</taxon>
        <taxon>Neisseriales</taxon>
        <taxon>Chromobacteriaceae</taxon>
        <taxon>Chromobacterium</taxon>
    </lineage>
</organism>
<accession>A0A344ULN7</accession>
<dbReference type="PANTHER" id="PTHR30290:SF72">
    <property type="entry name" value="HTH-TYPE TRANSCRIPTIONAL REGULATOR SGRR"/>
    <property type="match status" value="1"/>
</dbReference>